<reference evidence="14" key="2">
    <citation type="submission" date="2012-11" db="EMBL/GenBank/DDBJ databases">
        <authorList>
            <person name="Kuo A."/>
            <person name="Curtis B.A."/>
            <person name="Tanifuji G."/>
            <person name="Burki F."/>
            <person name="Gruber A."/>
            <person name="Irimia M."/>
            <person name="Maruyama S."/>
            <person name="Arias M.C."/>
            <person name="Ball S.G."/>
            <person name="Gile G.H."/>
            <person name="Hirakawa Y."/>
            <person name="Hopkins J.F."/>
            <person name="Rensing S.A."/>
            <person name="Schmutz J."/>
            <person name="Symeonidi A."/>
            <person name="Elias M."/>
            <person name="Eveleigh R.J."/>
            <person name="Herman E.K."/>
            <person name="Klute M.J."/>
            <person name="Nakayama T."/>
            <person name="Obornik M."/>
            <person name="Reyes-Prieto A."/>
            <person name="Armbrust E.V."/>
            <person name="Aves S.J."/>
            <person name="Beiko R.G."/>
            <person name="Coutinho P."/>
            <person name="Dacks J.B."/>
            <person name="Durnford D.G."/>
            <person name="Fast N.M."/>
            <person name="Green B.R."/>
            <person name="Grisdale C."/>
            <person name="Hempe F."/>
            <person name="Henrissat B."/>
            <person name="Hoppner M.P."/>
            <person name="Ishida K.-I."/>
            <person name="Kim E."/>
            <person name="Koreny L."/>
            <person name="Kroth P.G."/>
            <person name="Liu Y."/>
            <person name="Malik S.-B."/>
            <person name="Maier U.G."/>
            <person name="McRose D."/>
            <person name="Mock T."/>
            <person name="Neilson J.A."/>
            <person name="Onodera N.T."/>
            <person name="Poole A.M."/>
            <person name="Pritham E.J."/>
            <person name="Richards T.A."/>
            <person name="Rocap G."/>
            <person name="Roy S.W."/>
            <person name="Sarai C."/>
            <person name="Schaack S."/>
            <person name="Shirato S."/>
            <person name="Slamovits C.H."/>
            <person name="Spencer D.F."/>
            <person name="Suzuki S."/>
            <person name="Worden A.Z."/>
            <person name="Zauner S."/>
            <person name="Barry K."/>
            <person name="Bell C."/>
            <person name="Bharti A.K."/>
            <person name="Crow J.A."/>
            <person name="Grimwood J."/>
            <person name="Kramer R."/>
            <person name="Lindquist E."/>
            <person name="Lucas S."/>
            <person name="Salamov A."/>
            <person name="McFadden G.I."/>
            <person name="Lane C.E."/>
            <person name="Keeling P.J."/>
            <person name="Gray M.W."/>
            <person name="Grigoriev I.V."/>
            <person name="Archibald J.M."/>
        </authorList>
    </citation>
    <scope>NUCLEOTIDE SEQUENCE</scope>
    <source>
        <strain evidence="14">CCMP2712</strain>
    </source>
</reference>
<feature type="transmembrane region" description="Helical" evidence="11">
    <location>
        <begin position="24"/>
        <end position="42"/>
    </location>
</feature>
<keyword evidence="6" id="KW-0681">Retinal protein</keyword>
<feature type="transmembrane region" description="Helical" evidence="11">
    <location>
        <begin position="54"/>
        <end position="72"/>
    </location>
</feature>
<dbReference type="OMA" id="SIMIMYM"/>
<evidence type="ECO:0000256" key="5">
    <source>
        <dbReference type="ARBA" id="ARBA00022692"/>
    </source>
</evidence>
<dbReference type="RefSeq" id="XP_005817850.1">
    <property type="nucleotide sequence ID" value="XM_005817793.1"/>
</dbReference>
<dbReference type="GeneID" id="17287589"/>
<dbReference type="PaxDb" id="55529-EKX30870"/>
<evidence type="ECO:0000313" key="12">
    <source>
        <dbReference type="EMBL" id="EKX30870.1"/>
    </source>
</evidence>
<evidence type="ECO:0000313" key="13">
    <source>
        <dbReference type="EnsemblProtists" id="EKX30870"/>
    </source>
</evidence>
<dbReference type="EMBL" id="JH993490">
    <property type="protein sequence ID" value="EKX30870.1"/>
    <property type="molecule type" value="Genomic_DNA"/>
</dbReference>
<keyword evidence="7 11" id="KW-1133">Transmembrane helix</keyword>
<evidence type="ECO:0000313" key="14">
    <source>
        <dbReference type="Proteomes" id="UP000011087"/>
    </source>
</evidence>
<dbReference type="OrthoDB" id="10261467at2759"/>
<evidence type="ECO:0000256" key="9">
    <source>
        <dbReference type="ARBA" id="ARBA00023136"/>
    </source>
</evidence>
<dbReference type="CDD" id="cd14965">
    <property type="entry name" value="7tm_Opsins_type1"/>
    <property type="match status" value="1"/>
</dbReference>
<dbReference type="PANTHER" id="PTHR28286:SF2">
    <property type="entry name" value="BACTERIORHODOPSIN _OPSIN, NOPA (EUROFUNG)"/>
    <property type="match status" value="1"/>
</dbReference>
<reference evidence="13" key="3">
    <citation type="submission" date="2016-03" db="UniProtKB">
        <authorList>
            <consortium name="EnsemblProtists"/>
        </authorList>
    </citation>
    <scope>IDENTIFICATION</scope>
</reference>
<dbReference type="HOGENOM" id="CLU_054785_5_1_1"/>
<sequence>MFQILADDTPIACTTIEEVGSTGVGALTVGFVILIVSTIVFLSKANVSGEQRKYYTCTTYICGFAAMAYFAMLSGQGWTAVAGCRQFFYARYADYIVTTPLVILLLGLVAGADAATIANTVGADIVWVLCSYMGAVSVVTTVKWFWFLVSLIGLAGVIVNLARSFKEASNQRGAEIAELYGKAAWLIILTWFCYPIVWLFSEGFASFSVSFEVCAYCIIDVVSKVVVSFMIMSAHDILGDTVSVSKEFV</sequence>
<dbReference type="Gene3D" id="1.20.1070.10">
    <property type="entry name" value="Rhodopsin 7-helix transmembrane proteins"/>
    <property type="match status" value="1"/>
</dbReference>
<dbReference type="KEGG" id="gtt:GUITHDRAFT_122924"/>
<dbReference type="SMART" id="SM01021">
    <property type="entry name" value="Bac_rhodopsin"/>
    <property type="match status" value="1"/>
</dbReference>
<keyword evidence="9 11" id="KW-0472">Membrane</keyword>
<evidence type="ECO:0000256" key="1">
    <source>
        <dbReference type="ARBA" id="ARBA00004141"/>
    </source>
</evidence>
<comment type="subcellular location">
    <subcellularLocation>
        <location evidence="1">Membrane</location>
        <topology evidence="1">Multi-pass membrane protein</topology>
    </subcellularLocation>
</comment>
<evidence type="ECO:0000256" key="6">
    <source>
        <dbReference type="ARBA" id="ARBA00022925"/>
    </source>
</evidence>
<evidence type="ECO:0000256" key="7">
    <source>
        <dbReference type="ARBA" id="ARBA00022989"/>
    </source>
</evidence>
<feature type="transmembrane region" description="Helical" evidence="11">
    <location>
        <begin position="92"/>
        <end position="110"/>
    </location>
</feature>
<dbReference type="InterPro" id="IPR001425">
    <property type="entry name" value="Arc/bac/fun_rhodopsins"/>
</dbReference>
<dbReference type="GO" id="GO:0007602">
    <property type="term" value="P:phototransduction"/>
    <property type="evidence" value="ECO:0007669"/>
    <property type="project" value="UniProtKB-KW"/>
</dbReference>
<feature type="transmembrane region" description="Helical" evidence="11">
    <location>
        <begin position="207"/>
        <end position="227"/>
    </location>
</feature>
<feature type="transmembrane region" description="Helical" evidence="11">
    <location>
        <begin position="183"/>
        <end position="201"/>
    </location>
</feature>
<dbReference type="GO" id="GO:0009881">
    <property type="term" value="F:photoreceptor activity"/>
    <property type="evidence" value="ECO:0007669"/>
    <property type="project" value="UniProtKB-KW"/>
</dbReference>
<evidence type="ECO:0000256" key="11">
    <source>
        <dbReference type="SAM" id="Phobius"/>
    </source>
</evidence>
<feature type="transmembrane region" description="Helical" evidence="11">
    <location>
        <begin position="144"/>
        <end position="162"/>
    </location>
</feature>
<comment type="similarity">
    <text evidence="2">Belongs to the archaeal/bacterial/fungal opsin family.</text>
</comment>
<dbReference type="PRINTS" id="PR00251">
    <property type="entry name" value="BACTRLOPSIN"/>
</dbReference>
<evidence type="ECO:0000256" key="4">
    <source>
        <dbReference type="ARBA" id="ARBA00022606"/>
    </source>
</evidence>
<keyword evidence="10" id="KW-0675">Receptor</keyword>
<keyword evidence="4" id="KW-0716">Sensory transduction</keyword>
<dbReference type="Proteomes" id="UP000011087">
    <property type="component" value="Unassembled WGS sequence"/>
</dbReference>
<keyword evidence="14" id="KW-1185">Reference proteome</keyword>
<reference evidence="12 14" key="1">
    <citation type="journal article" date="2012" name="Nature">
        <title>Algal genomes reveal evolutionary mosaicism and the fate of nucleomorphs.</title>
        <authorList>
            <consortium name="DOE Joint Genome Institute"/>
            <person name="Curtis B.A."/>
            <person name="Tanifuji G."/>
            <person name="Burki F."/>
            <person name="Gruber A."/>
            <person name="Irimia M."/>
            <person name="Maruyama S."/>
            <person name="Arias M.C."/>
            <person name="Ball S.G."/>
            <person name="Gile G.H."/>
            <person name="Hirakawa Y."/>
            <person name="Hopkins J.F."/>
            <person name="Kuo A."/>
            <person name="Rensing S.A."/>
            <person name="Schmutz J."/>
            <person name="Symeonidi A."/>
            <person name="Elias M."/>
            <person name="Eveleigh R.J."/>
            <person name="Herman E.K."/>
            <person name="Klute M.J."/>
            <person name="Nakayama T."/>
            <person name="Obornik M."/>
            <person name="Reyes-Prieto A."/>
            <person name="Armbrust E.V."/>
            <person name="Aves S.J."/>
            <person name="Beiko R.G."/>
            <person name="Coutinho P."/>
            <person name="Dacks J.B."/>
            <person name="Durnford D.G."/>
            <person name="Fast N.M."/>
            <person name="Green B.R."/>
            <person name="Grisdale C.J."/>
            <person name="Hempel F."/>
            <person name="Henrissat B."/>
            <person name="Hoppner M.P."/>
            <person name="Ishida K."/>
            <person name="Kim E."/>
            <person name="Koreny L."/>
            <person name="Kroth P.G."/>
            <person name="Liu Y."/>
            <person name="Malik S.B."/>
            <person name="Maier U.G."/>
            <person name="McRose D."/>
            <person name="Mock T."/>
            <person name="Neilson J.A."/>
            <person name="Onodera N.T."/>
            <person name="Poole A.M."/>
            <person name="Pritham E.J."/>
            <person name="Richards T.A."/>
            <person name="Rocap G."/>
            <person name="Roy S.W."/>
            <person name="Sarai C."/>
            <person name="Schaack S."/>
            <person name="Shirato S."/>
            <person name="Slamovits C.H."/>
            <person name="Spencer D.F."/>
            <person name="Suzuki S."/>
            <person name="Worden A.Z."/>
            <person name="Zauner S."/>
            <person name="Barry K."/>
            <person name="Bell C."/>
            <person name="Bharti A.K."/>
            <person name="Crow J.A."/>
            <person name="Grimwood J."/>
            <person name="Kramer R."/>
            <person name="Lindquist E."/>
            <person name="Lucas S."/>
            <person name="Salamov A."/>
            <person name="McFadden G.I."/>
            <person name="Lane C.E."/>
            <person name="Keeling P.J."/>
            <person name="Gray M.W."/>
            <person name="Grigoriev I.V."/>
            <person name="Archibald J.M."/>
        </authorList>
    </citation>
    <scope>NUCLEOTIDE SEQUENCE</scope>
    <source>
        <strain evidence="12 14">CCMP2712</strain>
    </source>
</reference>
<evidence type="ECO:0000256" key="3">
    <source>
        <dbReference type="ARBA" id="ARBA00022543"/>
    </source>
</evidence>
<dbReference type="AlphaFoldDB" id="L1I4V2"/>
<accession>L1I4V2</accession>
<proteinExistence type="inferred from homology"/>
<name>L1I4V2_GUITC</name>
<dbReference type="eggNOG" id="ENOG502RZKV">
    <property type="taxonomic scope" value="Eukaryota"/>
</dbReference>
<dbReference type="SUPFAM" id="SSF81321">
    <property type="entry name" value="Family A G protein-coupled receptor-like"/>
    <property type="match status" value="1"/>
</dbReference>
<keyword evidence="5 11" id="KW-0812">Transmembrane</keyword>
<keyword evidence="8" id="KW-0157">Chromophore</keyword>
<protein>
    <submittedName>
        <fullName evidence="12 13">Uncharacterized protein</fullName>
    </submittedName>
</protein>
<feature type="transmembrane region" description="Helical" evidence="11">
    <location>
        <begin position="117"/>
        <end position="138"/>
    </location>
</feature>
<organism evidence="12">
    <name type="scientific">Guillardia theta (strain CCMP2712)</name>
    <name type="common">Cryptophyte</name>
    <dbReference type="NCBI Taxonomy" id="905079"/>
    <lineage>
        <taxon>Eukaryota</taxon>
        <taxon>Cryptophyceae</taxon>
        <taxon>Pyrenomonadales</taxon>
        <taxon>Geminigeraceae</taxon>
        <taxon>Guillardia</taxon>
    </lineage>
</organism>
<keyword evidence="3" id="KW-0600">Photoreceptor protein</keyword>
<evidence type="ECO:0000256" key="10">
    <source>
        <dbReference type="ARBA" id="ARBA00023170"/>
    </source>
</evidence>
<dbReference type="PANTHER" id="PTHR28286">
    <property type="match status" value="1"/>
</dbReference>
<evidence type="ECO:0000256" key="8">
    <source>
        <dbReference type="ARBA" id="ARBA00022991"/>
    </source>
</evidence>
<evidence type="ECO:0000256" key="2">
    <source>
        <dbReference type="ARBA" id="ARBA00008130"/>
    </source>
</evidence>
<dbReference type="EnsemblProtists" id="EKX30870">
    <property type="protein sequence ID" value="EKX30870"/>
    <property type="gene ID" value="GUITHDRAFT_122924"/>
</dbReference>
<gene>
    <name evidence="12" type="ORF">GUITHDRAFT_122924</name>
</gene>
<dbReference type="GO" id="GO:0005886">
    <property type="term" value="C:plasma membrane"/>
    <property type="evidence" value="ECO:0007669"/>
    <property type="project" value="TreeGrafter"/>
</dbReference>
<dbReference type="Pfam" id="PF01036">
    <property type="entry name" value="Bac_rhodopsin"/>
    <property type="match status" value="1"/>
</dbReference>